<feature type="region of interest" description="Disordered" evidence="1">
    <location>
        <begin position="318"/>
        <end position="351"/>
    </location>
</feature>
<evidence type="ECO:0000313" key="2">
    <source>
        <dbReference type="Proteomes" id="UP000887566"/>
    </source>
</evidence>
<proteinExistence type="predicted"/>
<accession>A0A914X248</accession>
<evidence type="ECO:0000256" key="1">
    <source>
        <dbReference type="SAM" id="MobiDB-lite"/>
    </source>
</evidence>
<organism evidence="2 3">
    <name type="scientific">Plectus sambesii</name>
    <dbReference type="NCBI Taxonomy" id="2011161"/>
    <lineage>
        <taxon>Eukaryota</taxon>
        <taxon>Metazoa</taxon>
        <taxon>Ecdysozoa</taxon>
        <taxon>Nematoda</taxon>
        <taxon>Chromadorea</taxon>
        <taxon>Plectida</taxon>
        <taxon>Plectina</taxon>
        <taxon>Plectoidea</taxon>
        <taxon>Plectidae</taxon>
        <taxon>Plectus</taxon>
    </lineage>
</organism>
<keyword evidence="2" id="KW-1185">Reference proteome</keyword>
<dbReference type="WBParaSite" id="PSAMB.scaffold56size92332.g1272.t1">
    <property type="protein sequence ID" value="PSAMB.scaffold56size92332.g1272.t1"/>
    <property type="gene ID" value="PSAMB.scaffold56size92332.g1272"/>
</dbReference>
<sequence length="611" mass="67642">MSNERNIFDLFEESPTTSVQTVTAPFERTTAITKSLLSETSASKTKRYDATKTGRTVEIRSRAVRRLQRLRELNQVPSDQGRFAVNETFDVDQPQPEIGQAASIHRDYPVCISSPDELTTTRDWIRRISPKPSSSSTLVGTVGQHNSSQHSQCKLVIEAIARAVAKGEQPQWTIGKGGVSDEQRIAKLSSMRAKRSTNPEALLKRIAACKADALRLSNEKNMAESTSKPTTSSLSAFTSSAVDNLLCLSQNRPSGRSELQYGEGERRRGLRATSSTSSFLKVVAANDATHAVSAVISEIELFNRARIEAVEAVDDVSNGQNTGLKKNKVAPGRSRDGSLKDDSSDGRAWSSKDFDPSVVNFETEQHMLDSEQLSPVTPTLPTAEECRALERLLALCRDALSIEMIDFDDPRWPQQIEAGAVLTIKTQERRLERLKRETKHEMLKQRHLFEALIRTQKRHASIFKGRPLRQSPLPYVHSPTKTAHLPVLKCDFDMLQAGKRGGMLPTHSDRPLKTSITSLAIARRAATIRIARRPQRVSKASIYRLQTPSTASTAPVSSTALNTDSSNETSTFVQRSFRGVSSCILIRTGKGWRKLVKIQPPTRLMSAVTSK</sequence>
<protein>
    <submittedName>
        <fullName evidence="3">Uncharacterized protein</fullName>
    </submittedName>
</protein>
<dbReference type="AlphaFoldDB" id="A0A914X248"/>
<evidence type="ECO:0000313" key="3">
    <source>
        <dbReference type="WBParaSite" id="PSAMB.scaffold56size92332.g1272.t1"/>
    </source>
</evidence>
<reference evidence="3" key="1">
    <citation type="submission" date="2022-11" db="UniProtKB">
        <authorList>
            <consortium name="WormBaseParasite"/>
        </authorList>
    </citation>
    <scope>IDENTIFICATION</scope>
</reference>
<name>A0A914X248_9BILA</name>
<feature type="compositionally biased region" description="Basic and acidic residues" evidence="1">
    <location>
        <begin position="333"/>
        <end position="351"/>
    </location>
</feature>
<dbReference type="Proteomes" id="UP000887566">
    <property type="component" value="Unplaced"/>
</dbReference>